<gene>
    <name evidence="20" type="ORF">CANTADRAFT_7725</name>
</gene>
<keyword evidence="9" id="KW-0498">Mitosis</keyword>
<evidence type="ECO:0000256" key="7">
    <source>
        <dbReference type="ARBA" id="ARBA00022618"/>
    </source>
</evidence>
<dbReference type="EMBL" id="KV453915">
    <property type="protein sequence ID" value="ODV77235.1"/>
    <property type="molecule type" value="Genomic_DNA"/>
</dbReference>
<reference evidence="21" key="1">
    <citation type="submission" date="2016-05" db="EMBL/GenBank/DDBJ databases">
        <title>Comparative genomics of biotechnologically important yeasts.</title>
        <authorList>
            <consortium name="DOE Joint Genome Institute"/>
            <person name="Riley R."/>
            <person name="Haridas S."/>
            <person name="Wolfe K.H."/>
            <person name="Lopes M.R."/>
            <person name="Hittinger C.T."/>
            <person name="Goker M."/>
            <person name="Salamov A."/>
            <person name="Wisecaver J."/>
            <person name="Long T.M."/>
            <person name="Aerts A.L."/>
            <person name="Barry K."/>
            <person name="Choi C."/>
            <person name="Clum A."/>
            <person name="Coughlan A.Y."/>
            <person name="Deshpande S."/>
            <person name="Douglass A.P."/>
            <person name="Hanson S.J."/>
            <person name="Klenk H.-P."/>
            <person name="Labutti K."/>
            <person name="Lapidus A."/>
            <person name="Lindquist E."/>
            <person name="Lipzen A."/>
            <person name="Meier-Kolthoff J.P."/>
            <person name="Ohm R.A."/>
            <person name="Otillar R.P."/>
            <person name="Pangilinan J."/>
            <person name="Peng Y."/>
            <person name="Rokas A."/>
            <person name="Rosa C.A."/>
            <person name="Scheuner C."/>
            <person name="Sibirny A.A."/>
            <person name="Slot J.C."/>
            <person name="Stielow J.B."/>
            <person name="Sun H."/>
            <person name="Kurtzman C.P."/>
            <person name="Blackwell M."/>
            <person name="Grigoriev I.V."/>
            <person name="Jeffries T.W."/>
        </authorList>
    </citation>
    <scope>NUCLEOTIDE SEQUENCE [LARGE SCALE GENOMIC DNA]</scope>
    <source>
        <strain evidence="21">NRRL Y-17324</strain>
    </source>
</reference>
<evidence type="ECO:0000256" key="16">
    <source>
        <dbReference type="ARBA" id="ARBA00023328"/>
    </source>
</evidence>
<keyword evidence="5" id="KW-0158">Chromosome</keyword>
<evidence type="ECO:0000256" key="13">
    <source>
        <dbReference type="ARBA" id="ARBA00023212"/>
    </source>
</evidence>
<dbReference type="AlphaFoldDB" id="A0A1E4SCL1"/>
<evidence type="ECO:0000256" key="8">
    <source>
        <dbReference type="ARBA" id="ARBA00022701"/>
    </source>
</evidence>
<keyword evidence="21" id="KW-1185">Reference proteome</keyword>
<dbReference type="Pfam" id="PF08657">
    <property type="entry name" value="DASH_Spc34"/>
    <property type="match status" value="1"/>
</dbReference>
<evidence type="ECO:0000256" key="15">
    <source>
        <dbReference type="ARBA" id="ARBA00023306"/>
    </source>
</evidence>
<evidence type="ECO:0000256" key="14">
    <source>
        <dbReference type="ARBA" id="ARBA00023242"/>
    </source>
</evidence>
<dbReference type="OrthoDB" id="10016597at2759"/>
<dbReference type="Proteomes" id="UP000094285">
    <property type="component" value="Unassembled WGS sequence"/>
</dbReference>
<keyword evidence="14" id="KW-0539">Nucleus</keyword>
<protein>
    <recommendedName>
        <fullName evidence="17">DASH complex subunit SPC34</fullName>
    </recommendedName>
    <alternativeName>
        <fullName evidence="18">Outer kinetochore protein SPC34</fullName>
    </alternativeName>
</protein>
<keyword evidence="8" id="KW-0493">Microtubule</keyword>
<evidence type="ECO:0000256" key="1">
    <source>
        <dbReference type="ARBA" id="ARBA00004123"/>
    </source>
</evidence>
<keyword evidence="7" id="KW-0132">Cell division</keyword>
<evidence type="ECO:0000256" key="10">
    <source>
        <dbReference type="ARBA" id="ARBA00022829"/>
    </source>
</evidence>
<sequence>MSSLNYFLDRTEQSIESIQSLRFHPPGLFTNAIVKRPSITTLLKDPSVDEGALYKITKPRNQTRTAIKGSTRYESSNRINMEIRPERADGKSIYVDQSFQEYIQYKGDQGDQESLESKSVVKLPQLAHSSSTSPRRRKSMTTLLFSAETKDVGQICSQILTVIQKYPNLIEDRDAIVDKVMQSQNEYSLLANQCAQLESEIDDQKRQLTILNINYSDIGSPIKSSGQDKVYDDEEELDIEEYIRQEEEEIRLLEQQLDSMQGN</sequence>
<evidence type="ECO:0000256" key="2">
    <source>
        <dbReference type="ARBA" id="ARBA00004186"/>
    </source>
</evidence>
<dbReference type="GO" id="GO:0042729">
    <property type="term" value="C:DASH complex"/>
    <property type="evidence" value="ECO:0007669"/>
    <property type="project" value="InterPro"/>
</dbReference>
<evidence type="ECO:0000256" key="19">
    <source>
        <dbReference type="SAM" id="Coils"/>
    </source>
</evidence>
<evidence type="ECO:0000256" key="17">
    <source>
        <dbReference type="ARBA" id="ARBA00044112"/>
    </source>
</evidence>
<evidence type="ECO:0000256" key="11">
    <source>
        <dbReference type="ARBA" id="ARBA00022838"/>
    </source>
</evidence>
<keyword evidence="6" id="KW-0963">Cytoplasm</keyword>
<proteinExistence type="inferred from homology"/>
<evidence type="ECO:0000313" key="21">
    <source>
        <dbReference type="Proteomes" id="UP000094285"/>
    </source>
</evidence>
<accession>A0A1E4SCL1</accession>
<evidence type="ECO:0000256" key="18">
    <source>
        <dbReference type="ARBA" id="ARBA00044346"/>
    </source>
</evidence>
<dbReference type="GO" id="GO:0005876">
    <property type="term" value="C:spindle microtubule"/>
    <property type="evidence" value="ECO:0007669"/>
    <property type="project" value="InterPro"/>
</dbReference>
<name>A0A1E4SCL1_9ASCO</name>
<organism evidence="20 21">
    <name type="scientific">Suhomyces tanzawaensis NRRL Y-17324</name>
    <dbReference type="NCBI Taxonomy" id="984487"/>
    <lineage>
        <taxon>Eukaryota</taxon>
        <taxon>Fungi</taxon>
        <taxon>Dikarya</taxon>
        <taxon>Ascomycota</taxon>
        <taxon>Saccharomycotina</taxon>
        <taxon>Pichiomycetes</taxon>
        <taxon>Debaryomycetaceae</taxon>
        <taxon>Suhomyces</taxon>
    </lineage>
</organism>
<feature type="coiled-coil region" evidence="19">
    <location>
        <begin position="180"/>
        <end position="263"/>
    </location>
</feature>
<keyword evidence="16" id="KW-0137">Centromere</keyword>
<comment type="similarity">
    <text evidence="4">Belongs to the DASH complex SPC34 family.</text>
</comment>
<keyword evidence="15" id="KW-0131">Cell cycle</keyword>
<keyword evidence="12 19" id="KW-0175">Coiled coil</keyword>
<evidence type="ECO:0000256" key="6">
    <source>
        <dbReference type="ARBA" id="ARBA00022490"/>
    </source>
</evidence>
<keyword evidence="13" id="KW-0206">Cytoskeleton</keyword>
<dbReference type="GeneID" id="30985305"/>
<dbReference type="GO" id="GO:0008608">
    <property type="term" value="P:attachment of spindle microtubules to kinetochore"/>
    <property type="evidence" value="ECO:0007669"/>
    <property type="project" value="InterPro"/>
</dbReference>
<dbReference type="GO" id="GO:0051301">
    <property type="term" value="P:cell division"/>
    <property type="evidence" value="ECO:0007669"/>
    <property type="project" value="UniProtKB-KW"/>
</dbReference>
<evidence type="ECO:0000256" key="12">
    <source>
        <dbReference type="ARBA" id="ARBA00023054"/>
    </source>
</evidence>
<keyword evidence="11" id="KW-0995">Kinetochore</keyword>
<evidence type="ECO:0000256" key="3">
    <source>
        <dbReference type="ARBA" id="ARBA00004629"/>
    </source>
</evidence>
<evidence type="ECO:0000256" key="9">
    <source>
        <dbReference type="ARBA" id="ARBA00022776"/>
    </source>
</evidence>
<comment type="subcellular location">
    <subcellularLocation>
        <location evidence="3">Chromosome</location>
        <location evidence="3">Centromere</location>
        <location evidence="3">Kinetochore</location>
    </subcellularLocation>
    <subcellularLocation>
        <location evidence="2">Cytoplasm</location>
        <location evidence="2">Cytoskeleton</location>
        <location evidence="2">Spindle</location>
    </subcellularLocation>
    <subcellularLocation>
        <location evidence="1">Nucleus</location>
    </subcellularLocation>
</comment>
<evidence type="ECO:0000256" key="4">
    <source>
        <dbReference type="ARBA" id="ARBA00008491"/>
    </source>
</evidence>
<dbReference type="InterPro" id="IPR013966">
    <property type="entry name" value="Spc34"/>
</dbReference>
<keyword evidence="10" id="KW-0159">Chromosome partition</keyword>
<dbReference type="RefSeq" id="XP_020062357.1">
    <property type="nucleotide sequence ID" value="XM_020211169.1"/>
</dbReference>
<evidence type="ECO:0000313" key="20">
    <source>
        <dbReference type="EMBL" id="ODV77235.1"/>
    </source>
</evidence>
<evidence type="ECO:0000256" key="5">
    <source>
        <dbReference type="ARBA" id="ARBA00022454"/>
    </source>
</evidence>